<dbReference type="Proteomes" id="UP000317646">
    <property type="component" value="Unassembled WGS sequence"/>
</dbReference>
<dbReference type="SUPFAM" id="SSF53448">
    <property type="entry name" value="Nucleotide-diphospho-sugar transferases"/>
    <property type="match status" value="1"/>
</dbReference>
<name>A0A502GD29_9BACT</name>
<keyword evidence="5" id="KW-1185">Reference proteome</keyword>
<evidence type="ECO:0000256" key="2">
    <source>
        <dbReference type="ARBA" id="ARBA00022679"/>
    </source>
</evidence>
<dbReference type="InterPro" id="IPR001173">
    <property type="entry name" value="Glyco_trans_2-like"/>
</dbReference>
<dbReference type="AlphaFoldDB" id="A0A502GD29"/>
<dbReference type="PANTHER" id="PTHR22916">
    <property type="entry name" value="GLYCOSYLTRANSFERASE"/>
    <property type="match status" value="1"/>
</dbReference>
<dbReference type="EMBL" id="RCYZ01000014">
    <property type="protein sequence ID" value="TPG58946.1"/>
    <property type="molecule type" value="Genomic_DNA"/>
</dbReference>
<protein>
    <submittedName>
        <fullName evidence="4">Glycosyltransferase</fullName>
    </submittedName>
</protein>
<dbReference type="PANTHER" id="PTHR22916:SF51">
    <property type="entry name" value="GLYCOSYLTRANSFERASE EPSH-RELATED"/>
    <property type="match status" value="1"/>
</dbReference>
<dbReference type="RefSeq" id="WP_140469555.1">
    <property type="nucleotide sequence ID" value="NZ_RCYZ01000014.1"/>
</dbReference>
<sequence length="328" mass="36709">MVALSIIVPVYNKEEYIDGTITSILAQSFTDFELLLIDDGSTDKSAQRCAYYAAMDNRIRVVSQANQGVSQARNTGLRLSEGTYIGFIDGDDLIEPDMYELLITNALATQADVSVCGMKVFHAGSVSEKAASHQVQVFNRNEALSAMLTGVLEWSANNKIYVAALAKSIAFEGRINEDLYYVFRVLSQANKVGFTNNPKYHYIKRDNSVSMAKFNAAQMESIAVSQRILAAIQQDSPAHLEEARALDFGAHLSILNMILLASKVKYDAYYQQVSRNLAAYADSVNQLKYVAPKQKYAFKLFMLNPLLYNFFLRSYCFWFSTEAGKKTR</sequence>
<comment type="caution">
    <text evidence="4">The sequence shown here is derived from an EMBL/GenBank/DDBJ whole genome shotgun (WGS) entry which is preliminary data.</text>
</comment>
<dbReference type="Gene3D" id="3.90.550.10">
    <property type="entry name" value="Spore Coat Polysaccharide Biosynthesis Protein SpsA, Chain A"/>
    <property type="match status" value="1"/>
</dbReference>
<evidence type="ECO:0000259" key="3">
    <source>
        <dbReference type="Pfam" id="PF00535"/>
    </source>
</evidence>
<dbReference type="Pfam" id="PF00535">
    <property type="entry name" value="Glycos_transf_2"/>
    <property type="match status" value="1"/>
</dbReference>
<evidence type="ECO:0000313" key="5">
    <source>
        <dbReference type="Proteomes" id="UP000317646"/>
    </source>
</evidence>
<accession>A0A502GD29</accession>
<keyword evidence="1" id="KW-0328">Glycosyltransferase</keyword>
<reference evidence="4 5" key="1">
    <citation type="journal article" date="2019" name="Environ. Microbiol.">
        <title>Species interactions and distinct microbial communities in high Arctic permafrost affected cryosols are associated with the CH4 and CO2 gas fluxes.</title>
        <authorList>
            <person name="Altshuler I."/>
            <person name="Hamel J."/>
            <person name="Turney S."/>
            <person name="Magnuson E."/>
            <person name="Levesque R."/>
            <person name="Greer C."/>
            <person name="Whyte L.G."/>
        </authorList>
    </citation>
    <scope>NUCLEOTIDE SEQUENCE [LARGE SCALE GENOMIC DNA]</scope>
    <source>
        <strain evidence="4 5">S9.2P</strain>
    </source>
</reference>
<evidence type="ECO:0000256" key="1">
    <source>
        <dbReference type="ARBA" id="ARBA00022676"/>
    </source>
</evidence>
<dbReference type="InterPro" id="IPR029044">
    <property type="entry name" value="Nucleotide-diphossugar_trans"/>
</dbReference>
<dbReference type="GO" id="GO:0016758">
    <property type="term" value="F:hexosyltransferase activity"/>
    <property type="evidence" value="ECO:0007669"/>
    <property type="project" value="UniProtKB-ARBA"/>
</dbReference>
<dbReference type="OrthoDB" id="6307329at2"/>
<feature type="domain" description="Glycosyltransferase 2-like" evidence="3">
    <location>
        <begin position="5"/>
        <end position="133"/>
    </location>
</feature>
<organism evidence="4 5">
    <name type="scientific">Hymenobacter nivis</name>
    <dbReference type="NCBI Taxonomy" id="1850093"/>
    <lineage>
        <taxon>Bacteria</taxon>
        <taxon>Pseudomonadati</taxon>
        <taxon>Bacteroidota</taxon>
        <taxon>Cytophagia</taxon>
        <taxon>Cytophagales</taxon>
        <taxon>Hymenobacteraceae</taxon>
        <taxon>Hymenobacter</taxon>
    </lineage>
</organism>
<evidence type="ECO:0000313" key="4">
    <source>
        <dbReference type="EMBL" id="TPG58946.1"/>
    </source>
</evidence>
<dbReference type="CDD" id="cd00761">
    <property type="entry name" value="Glyco_tranf_GTA_type"/>
    <property type="match status" value="1"/>
</dbReference>
<proteinExistence type="predicted"/>
<gene>
    <name evidence="4" type="ORF">EAH73_21745</name>
</gene>
<keyword evidence="2 4" id="KW-0808">Transferase</keyword>